<accession>A0A559K6J6</accession>
<dbReference type="OrthoDB" id="4295522at2"/>
<sequence>MVKIIYPIYSGGFCMRAAYIFGLLERYRNRLVQLAESCPEEKRNVVPTGFNNSIHWQIGHVLTVTDRLAFALAEQTPLVPAHYTSYFGNGTKPADWQDAPPSWDSIIADLKAQPGQIQEALGDKLELPVKENFLKAENIGELIAGGITHECTHLGNIMALMKVLK</sequence>
<dbReference type="InterPro" id="IPR034660">
    <property type="entry name" value="DinB/YfiT-like"/>
</dbReference>
<dbReference type="InterPro" id="IPR024775">
    <property type="entry name" value="DinB-like"/>
</dbReference>
<evidence type="ECO:0000259" key="2">
    <source>
        <dbReference type="Pfam" id="PF12867"/>
    </source>
</evidence>
<evidence type="ECO:0000313" key="3">
    <source>
        <dbReference type="EMBL" id="TVY07750.1"/>
    </source>
</evidence>
<feature type="domain" description="DinB-like" evidence="2">
    <location>
        <begin position="24"/>
        <end position="155"/>
    </location>
</feature>
<dbReference type="Gene3D" id="1.20.120.450">
    <property type="entry name" value="dinb family like domain"/>
    <property type="match status" value="1"/>
</dbReference>
<dbReference type="SUPFAM" id="SSF109854">
    <property type="entry name" value="DinB/YfiT-like putative metalloenzymes"/>
    <property type="match status" value="1"/>
</dbReference>
<keyword evidence="1" id="KW-0472">Membrane</keyword>
<name>A0A559K6J6_9BACL</name>
<proteinExistence type="predicted"/>
<dbReference type="Pfam" id="PF12867">
    <property type="entry name" value="DinB_2"/>
    <property type="match status" value="1"/>
</dbReference>
<dbReference type="EMBL" id="VNJI01000032">
    <property type="protein sequence ID" value="TVY07750.1"/>
    <property type="molecule type" value="Genomic_DNA"/>
</dbReference>
<protein>
    <submittedName>
        <fullName evidence="3">DinB family protein</fullName>
    </submittedName>
</protein>
<comment type="caution">
    <text evidence="3">The sequence shown here is derived from an EMBL/GenBank/DDBJ whole genome shotgun (WGS) entry which is preliminary data.</text>
</comment>
<organism evidence="3 4">
    <name type="scientific">Paenibacillus cremeus</name>
    <dbReference type="NCBI Taxonomy" id="2163881"/>
    <lineage>
        <taxon>Bacteria</taxon>
        <taxon>Bacillati</taxon>
        <taxon>Bacillota</taxon>
        <taxon>Bacilli</taxon>
        <taxon>Bacillales</taxon>
        <taxon>Paenibacillaceae</taxon>
        <taxon>Paenibacillus</taxon>
    </lineage>
</organism>
<dbReference type="AlphaFoldDB" id="A0A559K6J6"/>
<evidence type="ECO:0000313" key="4">
    <source>
        <dbReference type="Proteomes" id="UP000317036"/>
    </source>
</evidence>
<dbReference type="Proteomes" id="UP000317036">
    <property type="component" value="Unassembled WGS sequence"/>
</dbReference>
<gene>
    <name evidence="3" type="ORF">FPZ49_22275</name>
</gene>
<keyword evidence="1" id="KW-0812">Transmembrane</keyword>
<keyword evidence="4" id="KW-1185">Reference proteome</keyword>
<evidence type="ECO:0000256" key="1">
    <source>
        <dbReference type="SAM" id="Phobius"/>
    </source>
</evidence>
<keyword evidence="1" id="KW-1133">Transmembrane helix</keyword>
<reference evidence="3 4" key="1">
    <citation type="submission" date="2019-07" db="EMBL/GenBank/DDBJ databases">
        <authorList>
            <person name="Kim J."/>
        </authorList>
    </citation>
    <scope>NUCLEOTIDE SEQUENCE [LARGE SCALE GENOMIC DNA]</scope>
    <source>
        <strain evidence="3 4">JC52</strain>
    </source>
</reference>
<feature type="transmembrane region" description="Helical" evidence="1">
    <location>
        <begin position="6"/>
        <end position="24"/>
    </location>
</feature>